<dbReference type="InterPro" id="IPR036388">
    <property type="entry name" value="WH-like_DNA-bd_sf"/>
</dbReference>
<dbReference type="AlphaFoldDB" id="A0AAJ2BAG9"/>
<keyword evidence="1" id="KW-0805">Transcription regulation</keyword>
<organism evidence="5 6">
    <name type="scientific">Agrobacterium larrymoorei</name>
    <dbReference type="NCBI Taxonomy" id="160699"/>
    <lineage>
        <taxon>Bacteria</taxon>
        <taxon>Pseudomonadati</taxon>
        <taxon>Pseudomonadota</taxon>
        <taxon>Alphaproteobacteria</taxon>
        <taxon>Hyphomicrobiales</taxon>
        <taxon>Rhizobiaceae</taxon>
        <taxon>Rhizobium/Agrobacterium group</taxon>
        <taxon>Agrobacterium</taxon>
    </lineage>
</organism>
<protein>
    <submittedName>
        <fullName evidence="5">DNA-binding HxlR family transcriptional regulator</fullName>
    </submittedName>
</protein>
<evidence type="ECO:0000256" key="2">
    <source>
        <dbReference type="ARBA" id="ARBA00023125"/>
    </source>
</evidence>
<evidence type="ECO:0000256" key="3">
    <source>
        <dbReference type="ARBA" id="ARBA00023163"/>
    </source>
</evidence>
<evidence type="ECO:0000313" key="6">
    <source>
        <dbReference type="Proteomes" id="UP001255601"/>
    </source>
</evidence>
<dbReference type="EMBL" id="JAVIZC010000003">
    <property type="protein sequence ID" value="MDR6103348.1"/>
    <property type="molecule type" value="Genomic_DNA"/>
</dbReference>
<evidence type="ECO:0000256" key="1">
    <source>
        <dbReference type="ARBA" id="ARBA00023015"/>
    </source>
</evidence>
<dbReference type="Pfam" id="PF01638">
    <property type="entry name" value="HxlR"/>
    <property type="match status" value="1"/>
</dbReference>
<feature type="domain" description="HTH hxlR-type" evidence="4">
    <location>
        <begin position="8"/>
        <end position="106"/>
    </location>
</feature>
<name>A0AAJ2BAG9_9HYPH</name>
<comment type="caution">
    <text evidence="5">The sequence shown here is derived from an EMBL/GenBank/DDBJ whole genome shotgun (WGS) entry which is preliminary data.</text>
</comment>
<keyword evidence="3" id="KW-0804">Transcription</keyword>
<accession>A0AAJ2BAG9</accession>
<evidence type="ECO:0000313" key="5">
    <source>
        <dbReference type="EMBL" id="MDR6103348.1"/>
    </source>
</evidence>
<dbReference type="PROSITE" id="PS51118">
    <property type="entry name" value="HTH_HXLR"/>
    <property type="match status" value="1"/>
</dbReference>
<evidence type="ECO:0000259" key="4">
    <source>
        <dbReference type="PROSITE" id="PS51118"/>
    </source>
</evidence>
<dbReference type="InterPro" id="IPR002577">
    <property type="entry name" value="HTH_HxlR"/>
</dbReference>
<dbReference type="GO" id="GO:0003677">
    <property type="term" value="F:DNA binding"/>
    <property type="evidence" value="ECO:0007669"/>
    <property type="project" value="UniProtKB-KW"/>
</dbReference>
<keyword evidence="2 5" id="KW-0238">DNA-binding</keyword>
<reference evidence="5" key="1">
    <citation type="submission" date="2023-08" db="EMBL/GenBank/DDBJ databases">
        <title>Functional and genomic diversity of the sorghum phyllosphere microbiome.</title>
        <authorList>
            <person name="Shade A."/>
        </authorList>
    </citation>
    <scope>NUCLEOTIDE SEQUENCE</scope>
    <source>
        <strain evidence="5">SORGH_AS_0974</strain>
    </source>
</reference>
<dbReference type="InterPro" id="IPR036390">
    <property type="entry name" value="WH_DNA-bd_sf"/>
</dbReference>
<dbReference type="PANTHER" id="PTHR33204">
    <property type="entry name" value="TRANSCRIPTIONAL REGULATOR, MARR FAMILY"/>
    <property type="match status" value="1"/>
</dbReference>
<gene>
    <name evidence="5" type="ORF">QE369_003545</name>
</gene>
<proteinExistence type="predicted"/>
<sequence>MKDTVTGCSVELAMHLLGGRWRLLIASYLIDGPKRFNELRRLIPGISQRMLSLDLRALEDASLIARTVYPTVPVKVEYALTEEGRRLGKVVAVVQEFGLWLKDRNSNWPYVRFGPKAVMLYGPLCAASGLFTVGCRMIAHDPLKVAALGRVQNSHARSY</sequence>
<dbReference type="Proteomes" id="UP001255601">
    <property type="component" value="Unassembled WGS sequence"/>
</dbReference>
<dbReference type="Gene3D" id="1.10.10.10">
    <property type="entry name" value="Winged helix-like DNA-binding domain superfamily/Winged helix DNA-binding domain"/>
    <property type="match status" value="1"/>
</dbReference>
<dbReference type="SUPFAM" id="SSF46785">
    <property type="entry name" value="Winged helix' DNA-binding domain"/>
    <property type="match status" value="1"/>
</dbReference>